<evidence type="ECO:0000256" key="3">
    <source>
        <dbReference type="ARBA" id="ARBA00034221"/>
    </source>
</evidence>
<dbReference type="SUPFAM" id="SSF56281">
    <property type="entry name" value="Metallo-hydrolase/oxidoreductase"/>
    <property type="match status" value="1"/>
</dbReference>
<dbReference type="CDD" id="cd04301">
    <property type="entry name" value="NAT_SF"/>
    <property type="match status" value="1"/>
</dbReference>
<dbReference type="InterPro" id="IPR036866">
    <property type="entry name" value="RibonucZ/Hydroxyglut_hydro"/>
</dbReference>
<dbReference type="PROSITE" id="PS51186">
    <property type="entry name" value="GNAT"/>
    <property type="match status" value="1"/>
</dbReference>
<dbReference type="EMBL" id="BORQ01000003">
    <property type="protein sequence ID" value="GIO31688.1"/>
    <property type="molecule type" value="Genomic_DNA"/>
</dbReference>
<comment type="catalytic activity">
    <reaction evidence="3">
        <text>3',5'-cyclic CMP + H2O = CMP + H(+)</text>
        <dbReference type="Rhea" id="RHEA:72675"/>
        <dbReference type="ChEBI" id="CHEBI:15377"/>
        <dbReference type="ChEBI" id="CHEBI:15378"/>
        <dbReference type="ChEBI" id="CHEBI:58003"/>
        <dbReference type="ChEBI" id="CHEBI:60377"/>
    </reaction>
    <physiologicalReaction direction="left-to-right" evidence="3">
        <dbReference type="Rhea" id="RHEA:72676"/>
    </physiologicalReaction>
</comment>
<accession>A0A919XHX4</accession>
<dbReference type="Gene3D" id="3.40.630.30">
    <property type="match status" value="1"/>
</dbReference>
<keyword evidence="8" id="KW-1185">Reference proteome</keyword>
<dbReference type="InterPro" id="IPR000182">
    <property type="entry name" value="GNAT_dom"/>
</dbReference>
<dbReference type="Gene3D" id="3.60.15.10">
    <property type="entry name" value="Ribonuclease Z/Hydroxyacylglutathione hydrolase-like"/>
    <property type="match status" value="1"/>
</dbReference>
<dbReference type="SMART" id="SM00849">
    <property type="entry name" value="Lactamase_B"/>
    <property type="match status" value="1"/>
</dbReference>
<evidence type="ECO:0000256" key="1">
    <source>
        <dbReference type="ARBA" id="ARBA00022679"/>
    </source>
</evidence>
<evidence type="ECO:0000256" key="2">
    <source>
        <dbReference type="ARBA" id="ARBA00023315"/>
    </source>
</evidence>
<dbReference type="PANTHER" id="PTHR43072">
    <property type="entry name" value="N-ACETYLTRANSFERASE"/>
    <property type="match status" value="1"/>
</dbReference>
<dbReference type="RefSeq" id="WP_236575616.1">
    <property type="nucleotide sequence ID" value="NZ_BORQ01000003.1"/>
</dbReference>
<proteinExistence type="predicted"/>
<feature type="domain" description="N-acetyltransferase" evidence="6">
    <location>
        <begin position="284"/>
        <end position="444"/>
    </location>
</feature>
<evidence type="ECO:0000313" key="8">
    <source>
        <dbReference type="Proteomes" id="UP000679779"/>
    </source>
</evidence>
<dbReference type="InterPro" id="IPR016181">
    <property type="entry name" value="Acyl_CoA_acyltransferase"/>
</dbReference>
<dbReference type="Proteomes" id="UP000679779">
    <property type="component" value="Unassembled WGS sequence"/>
</dbReference>
<keyword evidence="2" id="KW-0012">Acyltransferase</keyword>
<protein>
    <recommendedName>
        <fullName evidence="6">N-acetyltransferase domain-containing protein</fullName>
    </recommendedName>
</protein>
<evidence type="ECO:0000259" key="6">
    <source>
        <dbReference type="PROSITE" id="PS51186"/>
    </source>
</evidence>
<sequence length="462" mass="51619">MIQYSNGRITIFQSALFQTTSTVVHLDDFVLVVDPNWLPGEIREIKEHVAAVQGDKPCYLLFTHGDYDHIIGYKAFPGAKTIGSAGLAHHPDKERKLELIRDFDATYYVTRDDPVAFPELDIVIGEDGQQVTIGSTALTFYLAPGHTEDGLFAVIDAEGVMIAGDYLSDFELPFIYHSAKAYEETINKAKRILRDHPVRLLIPGHGRYADDRAEMDRRVHVALDHLMRLKEAVFDGDEEALGQLKLEHGFLSETTMECHKENVRIMRKELLGGAVRQEGQTLNYAIRPISDQDIPFLWDMLYESLYVPEGGKPFGREILQDPAIAKYAEHWGRPGDIGWIAVTDDGQPIGTITARLFDESNRGYGYIGPDVPELGMAISQSYRGKGIGTALMKALFDELRKQGISRVSLSVDPNNEAAVKLYRRFGFTDVDAVDTSITMVADVERTAYSFGGAKGEEDIENR</sequence>
<dbReference type="SUPFAM" id="SSF55729">
    <property type="entry name" value="Acyl-CoA N-acyltransferases (Nat)"/>
    <property type="match status" value="1"/>
</dbReference>
<dbReference type="GO" id="GO:0016747">
    <property type="term" value="F:acyltransferase activity, transferring groups other than amino-acyl groups"/>
    <property type="evidence" value="ECO:0007669"/>
    <property type="project" value="InterPro"/>
</dbReference>
<organism evidence="7 8">
    <name type="scientific">Paenibacillus albilobatus</name>
    <dbReference type="NCBI Taxonomy" id="2716884"/>
    <lineage>
        <taxon>Bacteria</taxon>
        <taxon>Bacillati</taxon>
        <taxon>Bacillota</taxon>
        <taxon>Bacilli</taxon>
        <taxon>Bacillales</taxon>
        <taxon>Paenibacillaceae</taxon>
        <taxon>Paenibacillus</taxon>
    </lineage>
</organism>
<comment type="function">
    <text evidence="4">Counteracts the endogenous Pycsar antiviral defense system. Phosphodiesterase that enables metal-dependent hydrolysis of host cyclic nucleotide Pycsar defense signals such as cCMP and cUMP.</text>
</comment>
<evidence type="ECO:0000256" key="4">
    <source>
        <dbReference type="ARBA" id="ARBA00034301"/>
    </source>
</evidence>
<comment type="caution">
    <text evidence="7">The sequence shown here is derived from an EMBL/GenBank/DDBJ whole genome shotgun (WGS) entry which is preliminary data.</text>
</comment>
<comment type="catalytic activity">
    <reaction evidence="5">
        <text>3',5'-cyclic UMP + H2O = UMP + H(+)</text>
        <dbReference type="Rhea" id="RHEA:70575"/>
        <dbReference type="ChEBI" id="CHEBI:15377"/>
        <dbReference type="ChEBI" id="CHEBI:15378"/>
        <dbReference type="ChEBI" id="CHEBI:57865"/>
        <dbReference type="ChEBI" id="CHEBI:184387"/>
    </reaction>
    <physiologicalReaction direction="left-to-right" evidence="5">
        <dbReference type="Rhea" id="RHEA:70576"/>
    </physiologicalReaction>
</comment>
<name>A0A919XHX4_9BACL</name>
<keyword evidence="1" id="KW-0808">Transferase</keyword>
<evidence type="ECO:0000313" key="7">
    <source>
        <dbReference type="EMBL" id="GIO31688.1"/>
    </source>
</evidence>
<evidence type="ECO:0000256" key="5">
    <source>
        <dbReference type="ARBA" id="ARBA00048505"/>
    </source>
</evidence>
<dbReference type="PANTHER" id="PTHR43072:SF23">
    <property type="entry name" value="UPF0039 PROTEIN C11D3.02C"/>
    <property type="match status" value="1"/>
</dbReference>
<dbReference type="Pfam" id="PF00583">
    <property type="entry name" value="Acetyltransf_1"/>
    <property type="match status" value="1"/>
</dbReference>
<dbReference type="Pfam" id="PF00753">
    <property type="entry name" value="Lactamase_B"/>
    <property type="match status" value="1"/>
</dbReference>
<reference evidence="7" key="1">
    <citation type="submission" date="2021-03" db="EMBL/GenBank/DDBJ databases">
        <title>Antimicrobial resistance genes in bacteria isolated from Japanese honey, and their potential for conferring macrolide and lincosamide resistance in the American foulbrood pathogen Paenibacillus larvae.</title>
        <authorList>
            <person name="Okamoto M."/>
            <person name="Kumagai M."/>
            <person name="Kanamori H."/>
            <person name="Takamatsu D."/>
        </authorList>
    </citation>
    <scope>NUCLEOTIDE SEQUENCE</scope>
    <source>
        <strain evidence="7">J2TS6</strain>
    </source>
</reference>
<gene>
    <name evidence="7" type="ORF">J2TS6_28290</name>
</gene>
<dbReference type="AlphaFoldDB" id="A0A919XHX4"/>
<dbReference type="InterPro" id="IPR001279">
    <property type="entry name" value="Metallo-B-lactamas"/>
</dbReference>